<evidence type="ECO:0000313" key="2">
    <source>
        <dbReference type="EMBL" id="ELR73817.1"/>
    </source>
</evidence>
<reference evidence="2 3" key="1">
    <citation type="submission" date="2012-12" db="EMBL/GenBank/DDBJ databases">
        <title>Genome assembly of Fulvivirga imtechensis AK7.</title>
        <authorList>
            <person name="Nupur N."/>
            <person name="Khatri I."/>
            <person name="Kumar R."/>
            <person name="Subramanian S."/>
            <person name="Pinnaka A."/>
        </authorList>
    </citation>
    <scope>NUCLEOTIDE SEQUENCE [LARGE SCALE GENOMIC DNA]</scope>
    <source>
        <strain evidence="2 3">AK7</strain>
    </source>
</reference>
<proteinExistence type="predicted"/>
<dbReference type="Proteomes" id="UP000011135">
    <property type="component" value="Unassembled WGS sequence"/>
</dbReference>
<gene>
    <name evidence="2" type="ORF">C900_01427</name>
</gene>
<feature type="chain" id="PRO_5003994405" evidence="1">
    <location>
        <begin position="23"/>
        <end position="159"/>
    </location>
</feature>
<protein>
    <submittedName>
        <fullName evidence="2">Uncharacterized protein</fullName>
    </submittedName>
</protein>
<sequence length="159" mass="17688">MKISILSIIFLAVLLVTHAGNAQENPKADTLSTRVSKNSNIKSENHHVEIVDGKCTVFEIQVARGGDPRIDAQITYGLIFEVSSGQTTFEMNHWAEINAYLEISRCRCINRGYNPITNGYIKGHQQENGNWEIEASVIAKGKDNGEDIPFKFKGIVSDH</sequence>
<evidence type="ECO:0000256" key="1">
    <source>
        <dbReference type="SAM" id="SignalP"/>
    </source>
</evidence>
<dbReference type="STRING" id="1237149.C900_01427"/>
<keyword evidence="3" id="KW-1185">Reference proteome</keyword>
<dbReference type="EMBL" id="AMZN01000002">
    <property type="protein sequence ID" value="ELR73817.1"/>
    <property type="molecule type" value="Genomic_DNA"/>
</dbReference>
<dbReference type="OrthoDB" id="9852943at2"/>
<organism evidence="2 3">
    <name type="scientific">Fulvivirga imtechensis AK7</name>
    <dbReference type="NCBI Taxonomy" id="1237149"/>
    <lineage>
        <taxon>Bacteria</taxon>
        <taxon>Pseudomonadati</taxon>
        <taxon>Bacteroidota</taxon>
        <taxon>Cytophagia</taxon>
        <taxon>Cytophagales</taxon>
        <taxon>Fulvivirgaceae</taxon>
        <taxon>Fulvivirga</taxon>
    </lineage>
</organism>
<feature type="signal peptide" evidence="1">
    <location>
        <begin position="1"/>
        <end position="22"/>
    </location>
</feature>
<keyword evidence="1" id="KW-0732">Signal</keyword>
<comment type="caution">
    <text evidence="2">The sequence shown here is derived from an EMBL/GenBank/DDBJ whole genome shotgun (WGS) entry which is preliminary data.</text>
</comment>
<dbReference type="AlphaFoldDB" id="L8K2Y2"/>
<accession>L8K2Y2</accession>
<name>L8K2Y2_9BACT</name>
<dbReference type="RefSeq" id="WP_009577628.1">
    <property type="nucleotide sequence ID" value="NZ_AMZN01000002.1"/>
</dbReference>
<evidence type="ECO:0000313" key="3">
    <source>
        <dbReference type="Proteomes" id="UP000011135"/>
    </source>
</evidence>